<evidence type="ECO:0000313" key="15">
    <source>
        <dbReference type="Proteomes" id="UP000039324"/>
    </source>
</evidence>
<keyword evidence="8" id="KW-0811">Translocation</keyword>
<keyword evidence="15" id="KW-1185">Reference proteome</keyword>
<evidence type="ECO:0000256" key="6">
    <source>
        <dbReference type="ARBA" id="ARBA00022927"/>
    </source>
</evidence>
<keyword evidence="3" id="KW-0813">Transport</keyword>
<evidence type="ECO:0000256" key="4">
    <source>
        <dbReference type="ARBA" id="ARBA00022692"/>
    </source>
</evidence>
<dbReference type="PANTHER" id="PTHR10485">
    <property type="entry name" value="MITOCHONDRIAL IMPORT INNER MEMBRANE TRANSLOCASE SUBUNIT TIM-17"/>
    <property type="match status" value="1"/>
</dbReference>
<evidence type="ECO:0000256" key="7">
    <source>
        <dbReference type="ARBA" id="ARBA00022989"/>
    </source>
</evidence>
<dbReference type="AlphaFoldDB" id="A0A0G4IHI4"/>
<dbReference type="STRING" id="37360.A0A0G4IHI4"/>
<keyword evidence="6" id="KW-0653">Protein transport</keyword>
<dbReference type="Pfam" id="PF02466">
    <property type="entry name" value="Tim17"/>
    <property type="match status" value="1"/>
</dbReference>
<geneLocation type="mitochondrion" evidence="14"/>
<feature type="transmembrane region" description="Helical" evidence="12">
    <location>
        <begin position="57"/>
        <end position="79"/>
    </location>
</feature>
<sequence>MDPPAPCPDRILDDMGSAFCMGAIGGGIWHSIKGLRNSPRNERFTGMVHSVKLRSPALGGAFAAFGGIFSSVDCALVHVRKKEDPWNAIMSGAATSAILAARAGWKVMARQAVVGGVILGVIEGLGIVLTKYGAAPQMAEPPGLQPFGKPGDISPPPPAQGPSFVESFRAEDAMVDDSAFAFDDVDFRTDDFADDFTSAERFT</sequence>
<evidence type="ECO:0000313" key="13">
    <source>
        <dbReference type="EMBL" id="CEO94686.1"/>
    </source>
</evidence>
<dbReference type="OMA" id="PIMIEEA"/>
<evidence type="ECO:0000256" key="10">
    <source>
        <dbReference type="ARBA" id="ARBA00023136"/>
    </source>
</evidence>
<dbReference type="Proteomes" id="UP000039324">
    <property type="component" value="Unassembled WGS sequence"/>
</dbReference>
<evidence type="ECO:0000256" key="1">
    <source>
        <dbReference type="ARBA" id="ARBA00004448"/>
    </source>
</evidence>
<dbReference type="GO" id="GO:0008320">
    <property type="term" value="F:protein transmembrane transporter activity"/>
    <property type="evidence" value="ECO:0007669"/>
    <property type="project" value="TreeGrafter"/>
</dbReference>
<comment type="similarity">
    <text evidence="2">Belongs to the Tim17/Tim22/Tim23 family.</text>
</comment>
<comment type="subcellular location">
    <subcellularLocation>
        <location evidence="1">Mitochondrion inner membrane</location>
        <topology evidence="1">Multi-pass membrane protein</topology>
    </subcellularLocation>
</comment>
<keyword evidence="9 14" id="KW-0496">Mitochondrion</keyword>
<gene>
    <name evidence="13" type="ORF">PBRA_000472</name>
    <name evidence="14" type="ORF">PLBR_LOCUS267</name>
</gene>
<dbReference type="EMBL" id="OVEO01000001">
    <property type="protein sequence ID" value="SPQ93052.1"/>
    <property type="molecule type" value="Genomic_DNA"/>
</dbReference>
<keyword evidence="4 12" id="KW-0812">Transmembrane</keyword>
<evidence type="ECO:0000256" key="12">
    <source>
        <dbReference type="SAM" id="Phobius"/>
    </source>
</evidence>
<keyword evidence="5" id="KW-0999">Mitochondrion inner membrane</keyword>
<reference evidence="13 15" key="1">
    <citation type="submission" date="2015-02" db="EMBL/GenBank/DDBJ databases">
        <authorList>
            <person name="Chooi Y.-H."/>
        </authorList>
    </citation>
    <scope>NUCLEOTIDE SEQUENCE [LARGE SCALE GENOMIC DNA]</scope>
    <source>
        <strain evidence="13">E3</strain>
    </source>
</reference>
<evidence type="ECO:0000256" key="11">
    <source>
        <dbReference type="SAM" id="MobiDB-lite"/>
    </source>
</evidence>
<evidence type="ECO:0000256" key="3">
    <source>
        <dbReference type="ARBA" id="ARBA00022448"/>
    </source>
</evidence>
<organism evidence="13 15">
    <name type="scientific">Plasmodiophora brassicae</name>
    <name type="common">Clubroot disease agent</name>
    <dbReference type="NCBI Taxonomy" id="37360"/>
    <lineage>
        <taxon>Eukaryota</taxon>
        <taxon>Sar</taxon>
        <taxon>Rhizaria</taxon>
        <taxon>Endomyxa</taxon>
        <taxon>Phytomyxea</taxon>
        <taxon>Plasmodiophorida</taxon>
        <taxon>Plasmodiophoridae</taxon>
        <taxon>Plasmodiophora</taxon>
    </lineage>
</organism>
<dbReference type="PANTHER" id="PTHR10485:SF0">
    <property type="entry name" value="AT05822P-RELATED"/>
    <property type="match status" value="1"/>
</dbReference>
<evidence type="ECO:0000313" key="14">
    <source>
        <dbReference type="EMBL" id="SPQ93052.1"/>
    </source>
</evidence>
<dbReference type="Proteomes" id="UP000290189">
    <property type="component" value="Unassembled WGS sequence"/>
</dbReference>
<evidence type="ECO:0000256" key="5">
    <source>
        <dbReference type="ARBA" id="ARBA00022792"/>
    </source>
</evidence>
<dbReference type="GO" id="GO:0005744">
    <property type="term" value="C:TIM23 mitochondrial import inner membrane translocase complex"/>
    <property type="evidence" value="ECO:0007669"/>
    <property type="project" value="TreeGrafter"/>
</dbReference>
<reference evidence="14 16" key="2">
    <citation type="submission" date="2018-03" db="EMBL/GenBank/DDBJ databases">
        <authorList>
            <person name="Fogelqvist J."/>
        </authorList>
    </citation>
    <scope>NUCLEOTIDE SEQUENCE [LARGE SCALE GENOMIC DNA]</scope>
</reference>
<evidence type="ECO:0000313" key="16">
    <source>
        <dbReference type="Proteomes" id="UP000290189"/>
    </source>
</evidence>
<protein>
    <recommendedName>
        <fullName evidence="17">Mitochondrial import inner membrane translocase subunit TIM17</fullName>
    </recommendedName>
</protein>
<dbReference type="GO" id="GO:0030150">
    <property type="term" value="P:protein import into mitochondrial matrix"/>
    <property type="evidence" value="ECO:0007669"/>
    <property type="project" value="TreeGrafter"/>
</dbReference>
<dbReference type="OrthoDB" id="2261329at2759"/>
<keyword evidence="7 12" id="KW-1133">Transmembrane helix</keyword>
<feature type="transmembrane region" description="Helical" evidence="12">
    <location>
        <begin position="111"/>
        <end position="129"/>
    </location>
</feature>
<feature type="region of interest" description="Disordered" evidence="11">
    <location>
        <begin position="144"/>
        <end position="164"/>
    </location>
</feature>
<name>A0A0G4IHI4_PLABS</name>
<evidence type="ECO:0008006" key="17">
    <source>
        <dbReference type="Google" id="ProtNLM"/>
    </source>
</evidence>
<keyword evidence="10 12" id="KW-0472">Membrane</keyword>
<accession>A0A0G4IHI4</accession>
<dbReference type="EMBL" id="CDSF01000001">
    <property type="protein sequence ID" value="CEO94686.1"/>
    <property type="molecule type" value="Genomic_DNA"/>
</dbReference>
<evidence type="ECO:0000256" key="2">
    <source>
        <dbReference type="ARBA" id="ARBA00008444"/>
    </source>
</evidence>
<evidence type="ECO:0000256" key="8">
    <source>
        <dbReference type="ARBA" id="ARBA00023010"/>
    </source>
</evidence>
<proteinExistence type="inferred from homology"/>
<evidence type="ECO:0000256" key="9">
    <source>
        <dbReference type="ARBA" id="ARBA00023128"/>
    </source>
</evidence>